<name>A0A426WXI5_ENSVE</name>
<feature type="region of interest" description="Disordered" evidence="1">
    <location>
        <begin position="1"/>
        <end position="44"/>
    </location>
</feature>
<evidence type="ECO:0000313" key="2">
    <source>
        <dbReference type="EMBL" id="RRT31961.1"/>
    </source>
</evidence>
<evidence type="ECO:0000313" key="3">
    <source>
        <dbReference type="Proteomes" id="UP000287651"/>
    </source>
</evidence>
<feature type="region of interest" description="Disordered" evidence="1">
    <location>
        <begin position="159"/>
        <end position="239"/>
    </location>
</feature>
<accession>A0A426WXI5</accession>
<protein>
    <submittedName>
        <fullName evidence="2">Uncharacterized protein</fullName>
    </submittedName>
</protein>
<reference evidence="2 3" key="1">
    <citation type="journal article" date="2014" name="Agronomy (Basel)">
        <title>A Draft Genome Sequence for Ensete ventricosum, the Drought-Tolerant Tree Against Hunger.</title>
        <authorList>
            <person name="Harrison J."/>
            <person name="Moore K.A."/>
            <person name="Paszkiewicz K."/>
            <person name="Jones T."/>
            <person name="Grant M."/>
            <person name="Ambacheew D."/>
            <person name="Muzemil S."/>
            <person name="Studholme D.J."/>
        </authorList>
    </citation>
    <scope>NUCLEOTIDE SEQUENCE [LARGE SCALE GENOMIC DNA]</scope>
</reference>
<comment type="caution">
    <text evidence="2">The sequence shown here is derived from an EMBL/GenBank/DDBJ whole genome shotgun (WGS) entry which is preliminary data.</text>
</comment>
<feature type="compositionally biased region" description="Basic and acidic residues" evidence="1">
    <location>
        <begin position="210"/>
        <end position="225"/>
    </location>
</feature>
<evidence type="ECO:0000256" key="1">
    <source>
        <dbReference type="SAM" id="MobiDB-lite"/>
    </source>
</evidence>
<gene>
    <name evidence="2" type="ORF">B296_00051293</name>
</gene>
<dbReference type="Proteomes" id="UP000287651">
    <property type="component" value="Unassembled WGS sequence"/>
</dbReference>
<sequence>MSSRSSTSSNSSPKSSHTIEAMNPSPQVVNHPSGNPRLVVANSSSAPSDSKVVEALATMKSCFDIDSTLTAHRLVEVREHFHIPREYELHAPLPGQRPFDAFPNGFGLSTDALEAGLQFLLHPVIEACIDGWQISPSQMVPNSWRYLVAFLLECYGSSARGQHPPSPNCERPTSGVGKRQRVGGEEPPKKKSKVVMSKQSVSTVGGFMKARPDKGKGSTKAKEVPNRGNSLRELCEVDN</sequence>
<organism evidence="2 3">
    <name type="scientific">Ensete ventricosum</name>
    <name type="common">Abyssinian banana</name>
    <name type="synonym">Musa ensete</name>
    <dbReference type="NCBI Taxonomy" id="4639"/>
    <lineage>
        <taxon>Eukaryota</taxon>
        <taxon>Viridiplantae</taxon>
        <taxon>Streptophyta</taxon>
        <taxon>Embryophyta</taxon>
        <taxon>Tracheophyta</taxon>
        <taxon>Spermatophyta</taxon>
        <taxon>Magnoliopsida</taxon>
        <taxon>Liliopsida</taxon>
        <taxon>Zingiberales</taxon>
        <taxon>Musaceae</taxon>
        <taxon>Ensete</taxon>
    </lineage>
</organism>
<feature type="compositionally biased region" description="Low complexity" evidence="1">
    <location>
        <begin position="1"/>
        <end position="16"/>
    </location>
</feature>
<feature type="compositionally biased region" description="Polar residues" evidence="1">
    <location>
        <begin position="24"/>
        <end position="33"/>
    </location>
</feature>
<proteinExistence type="predicted"/>
<dbReference type="EMBL" id="AMZH03034602">
    <property type="protein sequence ID" value="RRT31961.1"/>
    <property type="molecule type" value="Genomic_DNA"/>
</dbReference>
<dbReference type="AlphaFoldDB" id="A0A426WXI5"/>
<feature type="compositionally biased region" description="Low complexity" evidence="1">
    <location>
        <begin position="194"/>
        <end position="204"/>
    </location>
</feature>